<dbReference type="Proteomes" id="UP000695562">
    <property type="component" value="Unassembled WGS sequence"/>
</dbReference>
<proteinExistence type="inferred from homology"/>
<dbReference type="PANTHER" id="PTHR15627:SF8">
    <property type="entry name" value="TRNA-URIDINE AMINOCARBOXYPROPYLTRANSFERASE 1"/>
    <property type="match status" value="1"/>
</dbReference>
<dbReference type="InterPro" id="IPR005636">
    <property type="entry name" value="DTW"/>
</dbReference>
<evidence type="ECO:0000313" key="13">
    <source>
        <dbReference type="EMBL" id="KAF2071112.1"/>
    </source>
</evidence>
<comment type="catalytic activity">
    <reaction evidence="11">
        <text>a uridine in tRNA + S-adenosyl-L-methionine = a 3-[(3S)-3-amino-3-carboxypropyl]uridine in tRNA + S-methyl-5'-thioadenosine + H(+)</text>
        <dbReference type="Rhea" id="RHEA:62432"/>
        <dbReference type="Rhea" id="RHEA-COMP:13339"/>
        <dbReference type="Rhea" id="RHEA-COMP:16092"/>
        <dbReference type="ChEBI" id="CHEBI:15378"/>
        <dbReference type="ChEBI" id="CHEBI:17509"/>
        <dbReference type="ChEBI" id="CHEBI:59789"/>
        <dbReference type="ChEBI" id="CHEBI:65315"/>
        <dbReference type="ChEBI" id="CHEBI:82930"/>
        <dbReference type="EC" id="2.5.1.25"/>
    </reaction>
</comment>
<evidence type="ECO:0000256" key="7">
    <source>
        <dbReference type="ARBA" id="ARBA00037050"/>
    </source>
</evidence>
<feature type="domain" description="DTW" evidence="12">
    <location>
        <begin position="80"/>
        <end position="261"/>
    </location>
</feature>
<dbReference type="EMBL" id="AJWJ01000412">
    <property type="protein sequence ID" value="KAF2071112.1"/>
    <property type="molecule type" value="Genomic_DNA"/>
</dbReference>
<comment type="function">
    <text evidence="7">Catalyzes the formation of 3-(3-amino-3-carboxypropyl)uridine (acp3U) at position 20 in the D-loop of several cytoplasmic tRNAs (acp3U(20)).</text>
</comment>
<dbReference type="Pfam" id="PF03942">
    <property type="entry name" value="DTW"/>
    <property type="match status" value="1"/>
</dbReference>
<comment type="subcellular location">
    <subcellularLocation>
        <location evidence="1">Nucleus</location>
    </subcellularLocation>
</comment>
<comment type="similarity">
    <text evidence="8">Belongs to the TDD superfamily. DTWD1 family.</text>
</comment>
<accession>A0A8J4PNH4</accession>
<keyword evidence="6" id="KW-0539">Nucleus</keyword>
<evidence type="ECO:0000256" key="2">
    <source>
        <dbReference type="ARBA" id="ARBA00012386"/>
    </source>
</evidence>
<keyword evidence="5" id="KW-0819">tRNA processing</keyword>
<keyword evidence="3" id="KW-0808">Transferase</keyword>
<evidence type="ECO:0000256" key="8">
    <source>
        <dbReference type="ARBA" id="ARBA00038290"/>
    </source>
</evidence>
<evidence type="ECO:0000256" key="1">
    <source>
        <dbReference type="ARBA" id="ARBA00004123"/>
    </source>
</evidence>
<protein>
    <recommendedName>
        <fullName evidence="9">tRNA-uridine aminocarboxypropyltransferase 1</fullName>
        <ecNumber evidence="2">2.5.1.25</ecNumber>
    </recommendedName>
    <alternativeName>
        <fullName evidence="10">DTW domain-containing protein 1</fullName>
    </alternativeName>
</protein>
<dbReference type="SMART" id="SM01144">
    <property type="entry name" value="DTW"/>
    <property type="match status" value="1"/>
</dbReference>
<organism evidence="13 14">
    <name type="scientific">Polysphondylium violaceum</name>
    <dbReference type="NCBI Taxonomy" id="133409"/>
    <lineage>
        <taxon>Eukaryota</taxon>
        <taxon>Amoebozoa</taxon>
        <taxon>Evosea</taxon>
        <taxon>Eumycetozoa</taxon>
        <taxon>Dictyostelia</taxon>
        <taxon>Dictyosteliales</taxon>
        <taxon>Dictyosteliaceae</taxon>
        <taxon>Polysphondylium</taxon>
    </lineage>
</organism>
<evidence type="ECO:0000256" key="6">
    <source>
        <dbReference type="ARBA" id="ARBA00023242"/>
    </source>
</evidence>
<dbReference type="PANTHER" id="PTHR15627">
    <property type="entry name" value="NATURAL KILLER CELL-SPECIFIC ANTIGEN KLIP1"/>
    <property type="match status" value="1"/>
</dbReference>
<dbReference type="EC" id="2.5.1.25" evidence="2"/>
<dbReference type="GO" id="GO:0005634">
    <property type="term" value="C:nucleus"/>
    <property type="evidence" value="ECO:0007669"/>
    <property type="project" value="UniProtKB-SubCell"/>
</dbReference>
<evidence type="ECO:0000313" key="14">
    <source>
        <dbReference type="Proteomes" id="UP000695562"/>
    </source>
</evidence>
<evidence type="ECO:0000256" key="5">
    <source>
        <dbReference type="ARBA" id="ARBA00022694"/>
    </source>
</evidence>
<evidence type="ECO:0000256" key="3">
    <source>
        <dbReference type="ARBA" id="ARBA00022679"/>
    </source>
</evidence>
<keyword evidence="4" id="KW-0949">S-adenosyl-L-methionine</keyword>
<evidence type="ECO:0000256" key="11">
    <source>
        <dbReference type="ARBA" id="ARBA00048718"/>
    </source>
</evidence>
<keyword evidence="14" id="KW-1185">Reference proteome</keyword>
<evidence type="ECO:0000259" key="12">
    <source>
        <dbReference type="SMART" id="SM01144"/>
    </source>
</evidence>
<dbReference type="GO" id="GO:0008033">
    <property type="term" value="P:tRNA processing"/>
    <property type="evidence" value="ECO:0007669"/>
    <property type="project" value="UniProtKB-KW"/>
</dbReference>
<reference evidence="13" key="1">
    <citation type="submission" date="2020-01" db="EMBL/GenBank/DDBJ databases">
        <title>Development of genomics and gene disruption for Polysphondylium violaceum indicates a role for the polyketide synthase stlB in stalk morphogenesis.</title>
        <authorList>
            <person name="Narita B."/>
            <person name="Kawabe Y."/>
            <person name="Kin K."/>
            <person name="Saito T."/>
            <person name="Gibbs R."/>
            <person name="Kuspa A."/>
            <person name="Muzny D."/>
            <person name="Queller D."/>
            <person name="Richards S."/>
            <person name="Strassman J."/>
            <person name="Sucgang R."/>
            <person name="Worley K."/>
            <person name="Schaap P."/>
        </authorList>
    </citation>
    <scope>NUCLEOTIDE SEQUENCE</scope>
    <source>
        <strain evidence="13">QSvi11</strain>
    </source>
</reference>
<dbReference type="OrthoDB" id="3173at2759"/>
<gene>
    <name evidence="13" type="ORF">CYY_007577</name>
</gene>
<comment type="caution">
    <text evidence="13">The sequence shown here is derived from an EMBL/GenBank/DDBJ whole genome shotgun (WGS) entry which is preliminary data.</text>
</comment>
<dbReference type="InterPro" id="IPR051521">
    <property type="entry name" value="tRNA_Mod/Golgi_Maint"/>
</dbReference>
<dbReference type="AlphaFoldDB" id="A0A8J4PNH4"/>
<evidence type="ECO:0000256" key="9">
    <source>
        <dbReference type="ARBA" id="ARBA00039242"/>
    </source>
</evidence>
<dbReference type="GO" id="GO:0016432">
    <property type="term" value="F:tRNA-uridine aminocarboxypropyltransferase activity"/>
    <property type="evidence" value="ECO:0007669"/>
    <property type="project" value="UniProtKB-EC"/>
</dbReference>
<evidence type="ECO:0000256" key="10">
    <source>
        <dbReference type="ARBA" id="ARBA00042508"/>
    </source>
</evidence>
<name>A0A8J4PNH4_9MYCE</name>
<sequence>MDGFDNLLGGEYLETEVTDAPVNDENNPTKQQHNHNLYDATQVLENIKSDESWLSELKLASFDHMSDLARANCSKCSKKRKYFCYDCCLPLGDPSKTPKLKLPLSVDVLHYPTELISKSTAIHSRVLARDDVEFKEFPNVPEYNAEETILLFPSEDSCFVKDIDCSKIKKVVFIESQWHNTKKILAHPNLKNVRCVKIDLQKTMFWRYQHHGENFLATIEAIYYFFKEYQQAISNGAYNGEYDNLLYYYTFFYNLIQSSYKHSNKDFKRKDNYIK</sequence>
<evidence type="ECO:0000256" key="4">
    <source>
        <dbReference type="ARBA" id="ARBA00022691"/>
    </source>
</evidence>